<feature type="transmembrane region" description="Helical" evidence="6">
    <location>
        <begin position="378"/>
        <end position="398"/>
    </location>
</feature>
<name>A0ABW7GX67_9BURK</name>
<evidence type="ECO:0000256" key="1">
    <source>
        <dbReference type="ARBA" id="ARBA00004141"/>
    </source>
</evidence>
<dbReference type="InterPro" id="IPR045035">
    <property type="entry name" value="YSL-like"/>
</dbReference>
<feature type="transmembrane region" description="Helical" evidence="6">
    <location>
        <begin position="492"/>
        <end position="515"/>
    </location>
</feature>
<dbReference type="Pfam" id="PF03169">
    <property type="entry name" value="OPT"/>
    <property type="match status" value="1"/>
</dbReference>
<comment type="subcellular location">
    <subcellularLocation>
        <location evidence="1">Membrane</location>
        <topology evidence="1">Multi-pass membrane protein</topology>
    </subcellularLocation>
</comment>
<comment type="caution">
    <text evidence="7">The sequence shown here is derived from an EMBL/GenBank/DDBJ whole genome shotgun (WGS) entry which is preliminary data.</text>
</comment>
<evidence type="ECO:0000256" key="5">
    <source>
        <dbReference type="ARBA" id="ARBA00023136"/>
    </source>
</evidence>
<feature type="transmembrane region" description="Helical" evidence="6">
    <location>
        <begin position="270"/>
        <end position="303"/>
    </location>
</feature>
<feature type="transmembrane region" description="Helical" evidence="6">
    <location>
        <begin position="559"/>
        <end position="576"/>
    </location>
</feature>
<evidence type="ECO:0000313" key="7">
    <source>
        <dbReference type="EMBL" id="MFG6466376.1"/>
    </source>
</evidence>
<evidence type="ECO:0000313" key="8">
    <source>
        <dbReference type="Proteomes" id="UP001606303"/>
    </source>
</evidence>
<sequence length="659" mass="70424">MALQHLTDEQIATWTRAQKDEWWFKNVFRGDMAQLTLRSGFTGFLLGGILSATGLYIGAKTGIAIGVGLTSVILAFALFRALHASGFAQDYTILENNCTQSIATAAGYVITPLFSSLAAYMLVTGVIPSWWQLMIWIFVVSMIGVLLAFPLKRRFINEDQAPFPEGRACGVVLDSLYHGAGDEGVFKAKLLGVVGGLTALYQATVSDGWMKLVQFKILMLDKWAGLKEPWHLHERLDQYYYMWAGKDSSLIPTILGTDIRQLGLRFTLDAAMLGVGGLMGIAVATSCFLGAFVNFVVLAPIMIQAGDIAPRLGANGVAIPLNRGEIVNQWSLWWGVTMMVVGALVSLMAKPEIFKSAFKRKAPKAAGAESDLLRDIEVPLWISYVGVPVFSLLGSYVTHAFFGVPFWLSLVSLPLIFVLTVICTNSMALTSWTPTGSLAKITQFTMGAIDRTNPGSNLLPAGMTSEIASNAANLLSDIKPGYMLGGKPRHQAIGHIIGNLAGVLFCVPLFFLLFLTPDSNGVRSVATLVSDQFAMPAALQWKGVADIIAKGLKGLPSSALISMAVAAVAAVALELARIKTKGRFPISAVAVGLGVVLPPESVLAMFIGAVVFFAMGKKHKTAGTPGHRVWVEGMEPICAGLISGAALMGIGNAILNVLI</sequence>
<feature type="transmembrane region" description="Helical" evidence="6">
    <location>
        <begin position="634"/>
        <end position="658"/>
    </location>
</feature>
<keyword evidence="5 6" id="KW-0472">Membrane</keyword>
<feature type="transmembrane region" description="Helical" evidence="6">
    <location>
        <begin position="404"/>
        <end position="423"/>
    </location>
</feature>
<accession>A0ABW7GX67</accession>
<gene>
    <name evidence="7" type="ORF">ACG01O_07155</name>
</gene>
<evidence type="ECO:0000256" key="3">
    <source>
        <dbReference type="ARBA" id="ARBA00022692"/>
    </source>
</evidence>
<feature type="transmembrane region" description="Helical" evidence="6">
    <location>
        <begin position="102"/>
        <end position="123"/>
    </location>
</feature>
<feature type="transmembrane region" description="Helical" evidence="6">
    <location>
        <begin position="129"/>
        <end position="149"/>
    </location>
</feature>
<reference evidence="7 8" key="1">
    <citation type="submission" date="2024-08" db="EMBL/GenBank/DDBJ databases">
        <authorList>
            <person name="Lu H."/>
        </authorList>
    </citation>
    <scope>NUCLEOTIDE SEQUENCE [LARGE SCALE GENOMIC DNA]</scope>
    <source>
        <strain evidence="7 8">BYS87W</strain>
    </source>
</reference>
<dbReference type="Proteomes" id="UP001606303">
    <property type="component" value="Unassembled WGS sequence"/>
</dbReference>
<feature type="transmembrane region" description="Helical" evidence="6">
    <location>
        <begin position="63"/>
        <end position="82"/>
    </location>
</feature>
<feature type="transmembrane region" description="Helical" evidence="6">
    <location>
        <begin position="35"/>
        <end position="57"/>
    </location>
</feature>
<organism evidence="7 8">
    <name type="scientific">Pelomonas baiyunensis</name>
    <dbReference type="NCBI Taxonomy" id="3299026"/>
    <lineage>
        <taxon>Bacteria</taxon>
        <taxon>Pseudomonadati</taxon>
        <taxon>Pseudomonadota</taxon>
        <taxon>Betaproteobacteria</taxon>
        <taxon>Burkholderiales</taxon>
        <taxon>Sphaerotilaceae</taxon>
        <taxon>Roseateles</taxon>
    </lineage>
</organism>
<proteinExistence type="predicted"/>
<dbReference type="EMBL" id="JBIGIB010000002">
    <property type="protein sequence ID" value="MFG6466376.1"/>
    <property type="molecule type" value="Genomic_DNA"/>
</dbReference>
<protein>
    <submittedName>
        <fullName evidence="7">OPT family oligopeptide transporter</fullName>
    </submittedName>
</protein>
<feature type="transmembrane region" description="Helical" evidence="6">
    <location>
        <begin position="330"/>
        <end position="349"/>
    </location>
</feature>
<keyword evidence="3 6" id="KW-0812">Transmembrane</keyword>
<evidence type="ECO:0000256" key="6">
    <source>
        <dbReference type="SAM" id="Phobius"/>
    </source>
</evidence>
<dbReference type="RefSeq" id="WP_394382926.1">
    <property type="nucleotide sequence ID" value="NZ_JBIGIB010000002.1"/>
</dbReference>
<evidence type="ECO:0000256" key="2">
    <source>
        <dbReference type="ARBA" id="ARBA00022448"/>
    </source>
</evidence>
<dbReference type="PANTHER" id="PTHR31645">
    <property type="entry name" value="OLIGOPEPTIDE TRANSPORTER YGL114W-RELATED"/>
    <property type="match status" value="1"/>
</dbReference>
<keyword evidence="4 6" id="KW-1133">Transmembrane helix</keyword>
<keyword evidence="2" id="KW-0813">Transport</keyword>
<feature type="transmembrane region" description="Helical" evidence="6">
    <location>
        <begin position="588"/>
        <end position="614"/>
    </location>
</feature>
<keyword evidence="8" id="KW-1185">Reference proteome</keyword>
<dbReference type="PANTHER" id="PTHR31645:SF0">
    <property type="entry name" value="OLIGOPEPTIDE TRANSPORTER YGL114W-RELATED"/>
    <property type="match status" value="1"/>
</dbReference>
<dbReference type="InterPro" id="IPR004813">
    <property type="entry name" value="OPT"/>
</dbReference>
<evidence type="ECO:0000256" key="4">
    <source>
        <dbReference type="ARBA" id="ARBA00022989"/>
    </source>
</evidence>